<reference evidence="1" key="1">
    <citation type="journal article" date="2015" name="Nature">
        <title>Complex archaea that bridge the gap between prokaryotes and eukaryotes.</title>
        <authorList>
            <person name="Spang A."/>
            <person name="Saw J.H."/>
            <person name="Jorgensen S.L."/>
            <person name="Zaremba-Niedzwiedzka K."/>
            <person name="Martijn J."/>
            <person name="Lind A.E."/>
            <person name="van Eijk R."/>
            <person name="Schleper C."/>
            <person name="Guy L."/>
            <person name="Ettema T.J."/>
        </authorList>
    </citation>
    <scope>NUCLEOTIDE SEQUENCE</scope>
</reference>
<gene>
    <name evidence="1" type="ORF">LCGC14_2442480</name>
</gene>
<organism evidence="1">
    <name type="scientific">marine sediment metagenome</name>
    <dbReference type="NCBI Taxonomy" id="412755"/>
    <lineage>
        <taxon>unclassified sequences</taxon>
        <taxon>metagenomes</taxon>
        <taxon>ecological metagenomes</taxon>
    </lineage>
</organism>
<proteinExistence type="predicted"/>
<accession>A0A0F9ECL3</accession>
<sequence>MLEAVRVAEDIMKAINAIKVEGKQSYALLEAKAMAMANYDKELAVAMARLKGEGMPVSVIEKTAKGSVSDALCKKILCEEILRAHYCRLENLRAQLNGLQSVNRFLEYTVKNA</sequence>
<name>A0A0F9ECL3_9ZZZZ</name>
<evidence type="ECO:0000313" key="1">
    <source>
        <dbReference type="EMBL" id="KKL21733.1"/>
    </source>
</evidence>
<dbReference type="AlphaFoldDB" id="A0A0F9ECL3"/>
<dbReference type="EMBL" id="LAZR01037619">
    <property type="protein sequence ID" value="KKL21733.1"/>
    <property type="molecule type" value="Genomic_DNA"/>
</dbReference>
<comment type="caution">
    <text evidence="1">The sequence shown here is derived from an EMBL/GenBank/DDBJ whole genome shotgun (WGS) entry which is preliminary data.</text>
</comment>
<protein>
    <submittedName>
        <fullName evidence="1">Uncharacterized protein</fullName>
    </submittedName>
</protein>